<evidence type="ECO:0000313" key="4">
    <source>
        <dbReference type="EMBL" id="CAB5067663.1"/>
    </source>
</evidence>
<reference evidence="3" key="1">
    <citation type="submission" date="2020-05" db="EMBL/GenBank/DDBJ databases">
        <authorList>
            <person name="Chiriac C."/>
            <person name="Salcher M."/>
            <person name="Ghai R."/>
            <person name="Kavagutti S V."/>
        </authorList>
    </citation>
    <scope>NUCLEOTIDE SEQUENCE</scope>
</reference>
<protein>
    <submittedName>
        <fullName evidence="3">Unannotated protein</fullName>
    </submittedName>
</protein>
<dbReference type="Gene3D" id="3.40.50.1820">
    <property type="entry name" value="alpha/beta hydrolase"/>
    <property type="match status" value="1"/>
</dbReference>
<evidence type="ECO:0000313" key="3">
    <source>
        <dbReference type="EMBL" id="CAB5015204.1"/>
    </source>
</evidence>
<dbReference type="InterPro" id="IPR050261">
    <property type="entry name" value="FrsA_esterase"/>
</dbReference>
<sequence>MAAGESSGAVNTMLSNSTFLSSGLTLSSYFARPNGVFGPLPGVILCHGFPIGPLDARQSAGTFPQVIDRMANEVGCAALTFTFRGCGASEGDFSLQGWVDDLRAAIDHLVAIGNVDSVWLVGTNTGASVALCVAADDPRVNGCVSLSGRADFDDWAEQPRRFLEHARDIGAIRRAGFPQNFDEWSRELRRFRPIDAARRFAPRPLLVLHGDDDESVPTADARALAQAHGSAELRIIAGAGHRLRHDPRALAVLFGWLDRERSRLAS</sequence>
<dbReference type="EMBL" id="CAFBQU010000063">
    <property type="protein sequence ID" value="CAB5067663.1"/>
    <property type="molecule type" value="Genomic_DNA"/>
</dbReference>
<evidence type="ECO:0000259" key="2">
    <source>
        <dbReference type="Pfam" id="PF12697"/>
    </source>
</evidence>
<gene>
    <name evidence="3" type="ORF">UFOPK4098_00530</name>
    <name evidence="4" type="ORF">UFOPK4347_01539</name>
</gene>
<organism evidence="3">
    <name type="scientific">freshwater metagenome</name>
    <dbReference type="NCBI Taxonomy" id="449393"/>
    <lineage>
        <taxon>unclassified sequences</taxon>
        <taxon>metagenomes</taxon>
        <taxon>ecological metagenomes</taxon>
    </lineage>
</organism>
<dbReference type="InterPro" id="IPR029058">
    <property type="entry name" value="AB_hydrolase_fold"/>
</dbReference>
<dbReference type="PANTHER" id="PTHR22946">
    <property type="entry name" value="DIENELACTONE HYDROLASE DOMAIN-CONTAINING PROTEIN-RELATED"/>
    <property type="match status" value="1"/>
</dbReference>
<feature type="domain" description="AB hydrolase-1" evidence="2">
    <location>
        <begin position="43"/>
        <end position="251"/>
    </location>
</feature>
<evidence type="ECO:0000256" key="1">
    <source>
        <dbReference type="ARBA" id="ARBA00038115"/>
    </source>
</evidence>
<dbReference type="AlphaFoldDB" id="A0A6J7QMB9"/>
<name>A0A6J7QMB9_9ZZZZ</name>
<proteinExistence type="inferred from homology"/>
<dbReference type="EMBL" id="CAFBPN010000017">
    <property type="protein sequence ID" value="CAB5015204.1"/>
    <property type="molecule type" value="Genomic_DNA"/>
</dbReference>
<accession>A0A6J7QMB9</accession>
<dbReference type="InterPro" id="IPR000073">
    <property type="entry name" value="AB_hydrolase_1"/>
</dbReference>
<comment type="similarity">
    <text evidence="1">Belongs to the AB hydrolase superfamily. FUS2 hydrolase family.</text>
</comment>
<dbReference type="Pfam" id="PF12697">
    <property type="entry name" value="Abhydrolase_6"/>
    <property type="match status" value="1"/>
</dbReference>
<dbReference type="SUPFAM" id="SSF53474">
    <property type="entry name" value="alpha/beta-Hydrolases"/>
    <property type="match status" value="1"/>
</dbReference>